<comment type="subcellular location">
    <subcellularLocation>
        <location evidence="1">Cytoplasm</location>
    </subcellularLocation>
</comment>
<dbReference type="InterPro" id="IPR001789">
    <property type="entry name" value="Sig_transdc_resp-reg_receiver"/>
</dbReference>
<keyword evidence="6" id="KW-0804">Transcription</keyword>
<dbReference type="Gene3D" id="2.40.50.1020">
    <property type="entry name" value="LytTr DNA-binding domain"/>
    <property type="match status" value="1"/>
</dbReference>
<evidence type="ECO:0000259" key="9">
    <source>
        <dbReference type="PROSITE" id="PS50930"/>
    </source>
</evidence>
<sequence length="256" mass="29875">MRTLIVDDEPLARNELHYLLNEISDFEIIDEAENIEDTLEKLLCHTYDLVFLDINLMDENGIDLAHKIRKMKQPPYIIFATAHDTFAVKAFELDAVDYILKPFELERIEQAVQKVKRLLNAKQQIQTLSDPIHSPQSQTNTSSYTNHQSVLPIEVDERIYVINLDDIVAISVNNGISTITTLKKTYETTEPLNYYEKKLPKQLFIKIHRATIINKQYIESVEHWFNYTYQVTMTTNVKFQVSRSFMKSFKQEIGLA</sequence>
<organism evidence="10">
    <name type="scientific">Staphylococcus hominis</name>
    <dbReference type="NCBI Taxonomy" id="1290"/>
    <lineage>
        <taxon>Bacteria</taxon>
        <taxon>Bacillati</taxon>
        <taxon>Bacillota</taxon>
        <taxon>Bacilli</taxon>
        <taxon>Bacillales</taxon>
        <taxon>Staphylococcaceae</taxon>
        <taxon>Staphylococcus</taxon>
    </lineage>
</organism>
<evidence type="ECO:0000313" key="11">
    <source>
        <dbReference type="EMBL" id="MCM5671673.1"/>
    </source>
</evidence>
<dbReference type="RefSeq" id="WP_017174992.1">
    <property type="nucleotide sequence ID" value="NZ_CP014567.1"/>
</dbReference>
<dbReference type="Pfam" id="PF00072">
    <property type="entry name" value="Response_reg"/>
    <property type="match status" value="1"/>
</dbReference>
<dbReference type="InterPro" id="IPR046947">
    <property type="entry name" value="LytR-like"/>
</dbReference>
<dbReference type="Gene3D" id="3.40.50.2300">
    <property type="match status" value="1"/>
</dbReference>
<dbReference type="InterPro" id="IPR011006">
    <property type="entry name" value="CheY-like_superfamily"/>
</dbReference>
<dbReference type="PANTHER" id="PTHR37299:SF1">
    <property type="entry name" value="STAGE 0 SPORULATION PROTEIN A HOMOLOG"/>
    <property type="match status" value="1"/>
</dbReference>
<reference evidence="11 12" key="2">
    <citation type="submission" date="2022-06" db="EMBL/GenBank/DDBJ databases">
        <title>Staphylococcus hominis ShoR14 genome sequence.</title>
        <authorList>
            <person name="Yeo C.C."/>
            <person name="Chew C.H."/>
            <person name="Che Hamzah A.M."/>
            <person name="Al-Trad E.I."/>
        </authorList>
    </citation>
    <scope>NUCLEOTIDE SEQUENCE [LARGE SCALE GENOMIC DNA]</scope>
    <source>
        <strain evidence="11 12">ShoR14</strain>
    </source>
</reference>
<dbReference type="GO" id="GO:0005737">
    <property type="term" value="C:cytoplasm"/>
    <property type="evidence" value="ECO:0007669"/>
    <property type="project" value="UniProtKB-SubCell"/>
</dbReference>
<evidence type="ECO:0000256" key="3">
    <source>
        <dbReference type="ARBA" id="ARBA00023012"/>
    </source>
</evidence>
<dbReference type="FunFam" id="3.40.50.2300:FF:000134">
    <property type="entry name" value="Autolysin response regulator LytR"/>
    <property type="match status" value="1"/>
</dbReference>
<feature type="domain" description="HTH LytTR-type" evidence="9">
    <location>
        <begin position="151"/>
        <end position="255"/>
    </location>
</feature>
<dbReference type="PROSITE" id="PS50110">
    <property type="entry name" value="RESPONSE_REGULATORY"/>
    <property type="match status" value="1"/>
</dbReference>
<keyword evidence="5" id="KW-0238">DNA-binding</keyword>
<evidence type="ECO:0000313" key="10">
    <source>
        <dbReference type="EMBL" id="AVI06584.1"/>
    </source>
</evidence>
<dbReference type="EMBL" id="CP014567">
    <property type="protein sequence ID" value="AVI06584.1"/>
    <property type="molecule type" value="Genomic_DNA"/>
</dbReference>
<gene>
    <name evidence="10" type="ORF">AZE34_07365</name>
    <name evidence="11" type="ORF">J7T32_002680</name>
</gene>
<dbReference type="SMART" id="SM00850">
    <property type="entry name" value="LytTR"/>
    <property type="match status" value="1"/>
</dbReference>
<reference evidence="10" key="1">
    <citation type="submission" date="2016-02" db="EMBL/GenBank/DDBJ databases">
        <title>Genomic sequence of a clinical Staphylococcus hominis isolate.</title>
        <authorList>
            <person name="McClure J.M."/>
            <person name="Zhang K."/>
        </authorList>
    </citation>
    <scope>NUCLEOTIDE SEQUENCE</scope>
    <source>
        <strain evidence="10">C34847</strain>
    </source>
</reference>
<dbReference type="Pfam" id="PF04397">
    <property type="entry name" value="LytTR"/>
    <property type="match status" value="1"/>
</dbReference>
<keyword evidence="2 7" id="KW-0597">Phosphoprotein</keyword>
<keyword evidence="3" id="KW-0902">Two-component regulatory system</keyword>
<keyword evidence="12" id="KW-1185">Reference proteome</keyword>
<accession>A0A3S7GVR9</accession>
<dbReference type="InterPro" id="IPR007492">
    <property type="entry name" value="LytTR_DNA-bd_dom"/>
</dbReference>
<dbReference type="PANTHER" id="PTHR37299">
    <property type="entry name" value="TRANSCRIPTIONAL REGULATOR-RELATED"/>
    <property type="match status" value="1"/>
</dbReference>
<feature type="modified residue" description="4-aspartylphosphate" evidence="7">
    <location>
        <position position="53"/>
    </location>
</feature>
<proteinExistence type="predicted"/>
<name>A0A3S7GVR9_STAHO</name>
<dbReference type="SUPFAM" id="SSF52172">
    <property type="entry name" value="CheY-like"/>
    <property type="match status" value="1"/>
</dbReference>
<feature type="domain" description="Response regulatory" evidence="8">
    <location>
        <begin position="2"/>
        <end position="116"/>
    </location>
</feature>
<protein>
    <submittedName>
        <fullName evidence="11">Response regulator transcription factor LytR</fullName>
    </submittedName>
    <submittedName>
        <fullName evidence="10">Two-component system response regulator</fullName>
    </submittedName>
</protein>
<evidence type="ECO:0000256" key="1">
    <source>
        <dbReference type="ARBA" id="ARBA00004496"/>
    </source>
</evidence>
<dbReference type="EMBL" id="JAGHKT020000002">
    <property type="protein sequence ID" value="MCM5671673.1"/>
    <property type="molecule type" value="Genomic_DNA"/>
</dbReference>
<keyword evidence="4" id="KW-0805">Transcription regulation</keyword>
<dbReference type="PROSITE" id="PS50930">
    <property type="entry name" value="HTH_LYTTR"/>
    <property type="match status" value="1"/>
</dbReference>
<evidence type="ECO:0000256" key="5">
    <source>
        <dbReference type="ARBA" id="ARBA00023125"/>
    </source>
</evidence>
<dbReference type="CDD" id="cd17532">
    <property type="entry name" value="REC_LytTR_AlgR-like"/>
    <property type="match status" value="1"/>
</dbReference>
<dbReference type="GO" id="GO:0000156">
    <property type="term" value="F:phosphorelay response regulator activity"/>
    <property type="evidence" value="ECO:0007669"/>
    <property type="project" value="InterPro"/>
</dbReference>
<evidence type="ECO:0000259" key="8">
    <source>
        <dbReference type="PROSITE" id="PS50110"/>
    </source>
</evidence>
<dbReference type="GO" id="GO:0003677">
    <property type="term" value="F:DNA binding"/>
    <property type="evidence" value="ECO:0007669"/>
    <property type="project" value="UniProtKB-KW"/>
</dbReference>
<dbReference type="Proteomes" id="UP000665944">
    <property type="component" value="Unassembled WGS sequence"/>
</dbReference>
<dbReference type="AlphaFoldDB" id="A0A3S7GVR9"/>
<evidence type="ECO:0000256" key="2">
    <source>
        <dbReference type="ARBA" id="ARBA00022553"/>
    </source>
</evidence>
<evidence type="ECO:0000313" key="12">
    <source>
        <dbReference type="Proteomes" id="UP000665944"/>
    </source>
</evidence>
<dbReference type="NCBIfam" id="NF010684">
    <property type="entry name" value="PRK14084.1"/>
    <property type="match status" value="1"/>
</dbReference>
<evidence type="ECO:0000256" key="6">
    <source>
        <dbReference type="ARBA" id="ARBA00023163"/>
    </source>
</evidence>
<evidence type="ECO:0000256" key="4">
    <source>
        <dbReference type="ARBA" id="ARBA00023015"/>
    </source>
</evidence>
<dbReference type="SMART" id="SM00448">
    <property type="entry name" value="REC"/>
    <property type="match status" value="1"/>
</dbReference>
<evidence type="ECO:0000256" key="7">
    <source>
        <dbReference type="PROSITE-ProRule" id="PRU00169"/>
    </source>
</evidence>